<name>A0A1G2HKH6_9BACT</name>
<evidence type="ECO:0000256" key="1">
    <source>
        <dbReference type="ARBA" id="ARBA00022679"/>
    </source>
</evidence>
<dbReference type="AlphaFoldDB" id="A0A1G2HKH6"/>
<evidence type="ECO:0000259" key="3">
    <source>
        <dbReference type="PROSITE" id="PS51186"/>
    </source>
</evidence>
<keyword evidence="2" id="KW-0012">Acyltransferase</keyword>
<dbReference type="InterPro" id="IPR016181">
    <property type="entry name" value="Acyl_CoA_acyltransferase"/>
</dbReference>
<evidence type="ECO:0000313" key="4">
    <source>
        <dbReference type="EMBL" id="OGZ62955.1"/>
    </source>
</evidence>
<dbReference type="Proteomes" id="UP000178991">
    <property type="component" value="Unassembled WGS sequence"/>
</dbReference>
<evidence type="ECO:0000256" key="2">
    <source>
        <dbReference type="ARBA" id="ARBA00023315"/>
    </source>
</evidence>
<gene>
    <name evidence="4" type="ORF">A2639_01545</name>
</gene>
<sequence length="145" mass="16959">MTNKFTIKRINRFSKKALEDLNNLLLQISTSGYQMDSTRLKKVIKNKNTYLMALYEGEKIIGTITLVSVFQIRDHKGYVENFVIDENYRGRKLGRKMISYITELAKRIKIEKLELKSESHRVVANMLYKKLGFNVVSANVYDMKL</sequence>
<dbReference type="Gene3D" id="3.40.630.30">
    <property type="match status" value="1"/>
</dbReference>
<dbReference type="CDD" id="cd04301">
    <property type="entry name" value="NAT_SF"/>
    <property type="match status" value="1"/>
</dbReference>
<feature type="domain" description="N-acetyltransferase" evidence="3">
    <location>
        <begin position="8"/>
        <end position="145"/>
    </location>
</feature>
<organism evidence="4 5">
    <name type="scientific">Candidatus Staskawiczbacteria bacterium RIFCSPHIGHO2_01_FULL_34_27</name>
    <dbReference type="NCBI Taxonomy" id="1802199"/>
    <lineage>
        <taxon>Bacteria</taxon>
        <taxon>Candidatus Staskawicziibacteriota</taxon>
    </lineage>
</organism>
<dbReference type="InterPro" id="IPR050832">
    <property type="entry name" value="Bact_Acetyltransf"/>
</dbReference>
<comment type="caution">
    <text evidence="4">The sequence shown here is derived from an EMBL/GenBank/DDBJ whole genome shotgun (WGS) entry which is preliminary data.</text>
</comment>
<dbReference type="InterPro" id="IPR000182">
    <property type="entry name" value="GNAT_dom"/>
</dbReference>
<keyword evidence="1" id="KW-0808">Transferase</keyword>
<dbReference type="EMBL" id="MHOL01000010">
    <property type="protein sequence ID" value="OGZ62955.1"/>
    <property type="molecule type" value="Genomic_DNA"/>
</dbReference>
<dbReference type="SUPFAM" id="SSF55729">
    <property type="entry name" value="Acyl-CoA N-acyltransferases (Nat)"/>
    <property type="match status" value="1"/>
</dbReference>
<reference evidence="4 5" key="1">
    <citation type="journal article" date="2016" name="Nat. Commun.">
        <title>Thousands of microbial genomes shed light on interconnected biogeochemical processes in an aquifer system.</title>
        <authorList>
            <person name="Anantharaman K."/>
            <person name="Brown C.T."/>
            <person name="Hug L.A."/>
            <person name="Sharon I."/>
            <person name="Castelle C.J."/>
            <person name="Probst A.J."/>
            <person name="Thomas B.C."/>
            <person name="Singh A."/>
            <person name="Wilkins M.J."/>
            <person name="Karaoz U."/>
            <person name="Brodie E.L."/>
            <person name="Williams K.H."/>
            <person name="Hubbard S.S."/>
            <person name="Banfield J.F."/>
        </authorList>
    </citation>
    <scope>NUCLEOTIDE SEQUENCE [LARGE SCALE GENOMIC DNA]</scope>
</reference>
<evidence type="ECO:0000313" key="5">
    <source>
        <dbReference type="Proteomes" id="UP000178991"/>
    </source>
</evidence>
<dbReference type="PANTHER" id="PTHR43877">
    <property type="entry name" value="AMINOALKYLPHOSPHONATE N-ACETYLTRANSFERASE-RELATED-RELATED"/>
    <property type="match status" value="1"/>
</dbReference>
<accession>A0A1G2HKH6</accession>
<dbReference type="PROSITE" id="PS51186">
    <property type="entry name" value="GNAT"/>
    <property type="match status" value="1"/>
</dbReference>
<proteinExistence type="predicted"/>
<protein>
    <recommendedName>
        <fullName evidence="3">N-acetyltransferase domain-containing protein</fullName>
    </recommendedName>
</protein>
<dbReference type="GO" id="GO:0016747">
    <property type="term" value="F:acyltransferase activity, transferring groups other than amino-acyl groups"/>
    <property type="evidence" value="ECO:0007669"/>
    <property type="project" value="InterPro"/>
</dbReference>
<dbReference type="PANTHER" id="PTHR43877:SF5">
    <property type="entry name" value="BLL8307 PROTEIN"/>
    <property type="match status" value="1"/>
</dbReference>
<dbReference type="Pfam" id="PF00583">
    <property type="entry name" value="Acetyltransf_1"/>
    <property type="match status" value="1"/>
</dbReference>